<name>A0A7Y8C6D5_9PSED</name>
<dbReference type="Pfam" id="PF13676">
    <property type="entry name" value="TIR_2"/>
    <property type="match status" value="1"/>
</dbReference>
<sequence length="514" mass="57874">MTNSLPPATAELQDVFKKSGVPTHTFVEASEFNRVLVALRTAGRGMIIEGPSGIGKTSSIRRAVEKIPGLECRFLTARRTSDVQEIEGIPDRDNFGLIIIDDFHRLEESLKQRLADKIKLLSDEEDDTSKLVLIGINRAGQSLIDYAPDLLHRVEIIRFGRTNIERIAELIARGQEALNCTIAAADGIAEESEGSFAMAQVLCHEACLQAGVLASETSTRLVEVSLPAIRESIIKELTPNFYQVAKDFATGNKLRREGRAPYLHLLKWLSATPEGDLDTREAIRANPTLKGSVSQVIEKEHLSMLISGNTRISAIIHFDSVSQLLTVEDPKFLYFIRHLVWSKFARQVGYDNLEFIGRYDYALSFAGEDREIARALYESLASRELTVFYDENESHRILGNDVEEYLAPIYRTEANYVLPMISSTYPRKIWTKFESDQFKNRFGENSVLPILIDDFNPSQFDMTADVGHMRVRRQELQADLDIAVEMLCQKIVDDRARREGADQASGDEEEAPEE</sequence>
<accession>A0A7Y8C6D5</accession>
<dbReference type="EMBL" id="JACAQB010000042">
    <property type="protein sequence ID" value="NWC00835.1"/>
    <property type="molecule type" value="Genomic_DNA"/>
</dbReference>
<dbReference type="SUPFAM" id="SSF52200">
    <property type="entry name" value="Toll/Interleukin receptor TIR domain"/>
    <property type="match status" value="1"/>
</dbReference>
<organism evidence="2 3">
    <name type="scientific">Pseudomonas gingeri</name>
    <dbReference type="NCBI Taxonomy" id="117681"/>
    <lineage>
        <taxon>Bacteria</taxon>
        <taxon>Pseudomonadati</taxon>
        <taxon>Pseudomonadota</taxon>
        <taxon>Gammaproteobacteria</taxon>
        <taxon>Pseudomonadales</taxon>
        <taxon>Pseudomonadaceae</taxon>
        <taxon>Pseudomonas</taxon>
    </lineage>
</organism>
<comment type="caution">
    <text evidence="2">The sequence shown here is derived from an EMBL/GenBank/DDBJ whole genome shotgun (WGS) entry which is preliminary data.</text>
</comment>
<feature type="domain" description="TIR" evidence="1">
    <location>
        <begin position="363"/>
        <end position="472"/>
    </location>
</feature>
<dbReference type="RefSeq" id="WP_177105975.1">
    <property type="nucleotide sequence ID" value="NZ_JACAQB010000042.1"/>
</dbReference>
<evidence type="ECO:0000259" key="1">
    <source>
        <dbReference type="Pfam" id="PF13676"/>
    </source>
</evidence>
<dbReference type="Gene3D" id="3.40.50.10140">
    <property type="entry name" value="Toll/interleukin-1 receptor homology (TIR) domain"/>
    <property type="match status" value="1"/>
</dbReference>
<dbReference type="AlphaFoldDB" id="A0A7Y8C6D5"/>
<dbReference type="Proteomes" id="UP000539985">
    <property type="component" value="Unassembled WGS sequence"/>
</dbReference>
<dbReference type="InterPro" id="IPR000157">
    <property type="entry name" value="TIR_dom"/>
</dbReference>
<gene>
    <name evidence="2" type="ORF">HX882_33720</name>
</gene>
<evidence type="ECO:0000313" key="2">
    <source>
        <dbReference type="EMBL" id="NWC00835.1"/>
    </source>
</evidence>
<proteinExistence type="predicted"/>
<dbReference type="Gene3D" id="3.40.50.300">
    <property type="entry name" value="P-loop containing nucleotide triphosphate hydrolases"/>
    <property type="match status" value="1"/>
</dbReference>
<dbReference type="InterPro" id="IPR027417">
    <property type="entry name" value="P-loop_NTPase"/>
</dbReference>
<dbReference type="CDD" id="cd00009">
    <property type="entry name" value="AAA"/>
    <property type="match status" value="1"/>
</dbReference>
<reference evidence="2 3" key="1">
    <citation type="submission" date="2020-04" db="EMBL/GenBank/DDBJ databases">
        <title>Molecular characterization of pseudomonads from Agaricus bisporus reveal novel blotch 2 pathogens in Western Europe.</title>
        <authorList>
            <person name="Taparia T."/>
            <person name="Krijger M."/>
            <person name="Haynes E."/>
            <person name="Elpinstone J.G."/>
            <person name="Noble R."/>
            <person name="Van Der Wolf J."/>
        </authorList>
    </citation>
    <scope>NUCLEOTIDE SEQUENCE [LARGE SCALE GENOMIC DNA]</scope>
    <source>
        <strain evidence="2 3">H7001</strain>
    </source>
</reference>
<protein>
    <submittedName>
        <fullName evidence="2">TIR domain-containing protein</fullName>
    </submittedName>
</protein>
<evidence type="ECO:0000313" key="3">
    <source>
        <dbReference type="Proteomes" id="UP000539985"/>
    </source>
</evidence>
<dbReference type="SUPFAM" id="SSF52540">
    <property type="entry name" value="P-loop containing nucleoside triphosphate hydrolases"/>
    <property type="match status" value="1"/>
</dbReference>
<dbReference type="InterPro" id="IPR035897">
    <property type="entry name" value="Toll_tir_struct_dom_sf"/>
</dbReference>
<dbReference type="GO" id="GO:0007165">
    <property type="term" value="P:signal transduction"/>
    <property type="evidence" value="ECO:0007669"/>
    <property type="project" value="InterPro"/>
</dbReference>